<evidence type="ECO:0000313" key="3">
    <source>
        <dbReference type="Proteomes" id="UP001247620"/>
    </source>
</evidence>
<reference evidence="2 3" key="1">
    <citation type="submission" date="2023-07" db="EMBL/GenBank/DDBJ databases">
        <title>Sorghum-associated microbial communities from plants grown in Nebraska, USA.</title>
        <authorList>
            <person name="Schachtman D."/>
        </authorList>
    </citation>
    <scope>NUCLEOTIDE SEQUENCE [LARGE SCALE GENOMIC DNA]</scope>
    <source>
        <strain evidence="2 3">3262</strain>
    </source>
</reference>
<gene>
    <name evidence="2" type="ORF">J2W55_000808</name>
</gene>
<keyword evidence="1" id="KW-0472">Membrane</keyword>
<organism evidence="2 3">
    <name type="scientific">Mucilaginibacter pocheonensis</name>
    <dbReference type="NCBI Taxonomy" id="398050"/>
    <lineage>
        <taxon>Bacteria</taxon>
        <taxon>Pseudomonadati</taxon>
        <taxon>Bacteroidota</taxon>
        <taxon>Sphingobacteriia</taxon>
        <taxon>Sphingobacteriales</taxon>
        <taxon>Sphingobacteriaceae</taxon>
        <taxon>Mucilaginibacter</taxon>
    </lineage>
</organism>
<evidence type="ECO:0000313" key="2">
    <source>
        <dbReference type="EMBL" id="MDR6940980.1"/>
    </source>
</evidence>
<comment type="caution">
    <text evidence="2">The sequence shown here is derived from an EMBL/GenBank/DDBJ whole genome shotgun (WGS) entry which is preliminary data.</text>
</comment>
<dbReference type="Proteomes" id="UP001247620">
    <property type="component" value="Unassembled WGS sequence"/>
</dbReference>
<proteinExistence type="predicted"/>
<dbReference type="EMBL" id="JAVDUU010000001">
    <property type="protein sequence ID" value="MDR6940980.1"/>
    <property type="molecule type" value="Genomic_DNA"/>
</dbReference>
<feature type="transmembrane region" description="Helical" evidence="1">
    <location>
        <begin position="76"/>
        <end position="99"/>
    </location>
</feature>
<keyword evidence="1" id="KW-1133">Transmembrane helix</keyword>
<name>A0ABU1T848_9SPHI</name>
<evidence type="ECO:0000256" key="1">
    <source>
        <dbReference type="SAM" id="Phobius"/>
    </source>
</evidence>
<keyword evidence="3" id="KW-1185">Reference proteome</keyword>
<dbReference type="RefSeq" id="WP_310092234.1">
    <property type="nucleotide sequence ID" value="NZ_JAVDUU010000001.1"/>
</dbReference>
<feature type="transmembrane region" description="Helical" evidence="1">
    <location>
        <begin position="111"/>
        <end position="128"/>
    </location>
</feature>
<keyword evidence="1" id="KW-0812">Transmembrane</keyword>
<accession>A0ABU1T848</accession>
<sequence>MKELDDDDLQELLNSGLPVDNKTLSKSGKNDLLAYQNLFDALSTEPEQGLPFNFSANVRRKLQEQINRKSDLRFNLLALLIFTAVLAIAYGLLALISPANSRLVIETAIKFKWILLAIILGFFSLLLIDQRLVKRDY</sequence>
<protein>
    <submittedName>
        <fullName evidence="2">Uncharacterized protein</fullName>
    </submittedName>
</protein>